<name>A0A9D1NPK2_9FIRM</name>
<dbReference type="Pfam" id="PF01553">
    <property type="entry name" value="Acyltransferase"/>
    <property type="match status" value="1"/>
</dbReference>
<dbReference type="CDD" id="cd07989">
    <property type="entry name" value="LPLAT_AGPAT-like"/>
    <property type="match status" value="1"/>
</dbReference>
<evidence type="ECO:0000313" key="3">
    <source>
        <dbReference type="Proteomes" id="UP000823960"/>
    </source>
</evidence>
<protein>
    <submittedName>
        <fullName evidence="2">1-acyl-sn-glycerol-3-phosphate acyltransferase</fullName>
    </submittedName>
</protein>
<dbReference type="SUPFAM" id="SSF69593">
    <property type="entry name" value="Glycerol-3-phosphate (1)-acyltransferase"/>
    <property type="match status" value="1"/>
</dbReference>
<sequence>MKIKVKKLDYSEIASLEDGSGLLADFVPRRPGIFFRTLVRLASAPELKSVNFSCRRIGMERLAPDQPALILMNHSSFIDLKIASAVLYPRAFSIVCTSDGFVGKRWLMKRLGCIPTNKFVTDQRLVGRMKRAVSELGCSVLLFPEASYSFDGRATPLPDSLGKLVRYLGVPVVMIRTSGAFQRDPLYNGLRLRKVDVSCTVEYLLSPEDIKGLSASRLSDIIKSQFEFDNFKWQLENRVRVSEPFRAEGLNRVLYKCPICKREDSMTASKDRVVCSYCGFESVLGEYGELIPSDERGFKSVAEWYDWQRQEVKDEILSGKYSMTLPVRIMILCNTRAVYEVGEGVLIHDCDGFRLTGCDGRLDYSQRPTASYSLYSDYFWYEIGDMICIGDTRRLYYCFPTDGRDVAAKARLAAEEMYKLGRSKKKLTQKELCQTS</sequence>
<reference evidence="2" key="2">
    <citation type="journal article" date="2021" name="PeerJ">
        <title>Extensive microbial diversity within the chicken gut microbiome revealed by metagenomics and culture.</title>
        <authorList>
            <person name="Gilroy R."/>
            <person name="Ravi A."/>
            <person name="Getino M."/>
            <person name="Pursley I."/>
            <person name="Horton D.L."/>
            <person name="Alikhan N.F."/>
            <person name="Baker D."/>
            <person name="Gharbi K."/>
            <person name="Hall N."/>
            <person name="Watson M."/>
            <person name="Adriaenssens E.M."/>
            <person name="Foster-Nyarko E."/>
            <person name="Jarju S."/>
            <person name="Secka A."/>
            <person name="Antonio M."/>
            <person name="Oren A."/>
            <person name="Chaudhuri R.R."/>
            <person name="La Ragione R."/>
            <person name="Hildebrand F."/>
            <person name="Pallen M.J."/>
        </authorList>
    </citation>
    <scope>NUCLEOTIDE SEQUENCE</scope>
    <source>
        <strain evidence="2">1370</strain>
    </source>
</reference>
<accession>A0A9D1NPK2</accession>
<comment type="caution">
    <text evidence="2">The sequence shown here is derived from an EMBL/GenBank/DDBJ whole genome shotgun (WGS) entry which is preliminary data.</text>
</comment>
<feature type="domain" description="Phospholipid/glycerol acyltransferase" evidence="1">
    <location>
        <begin position="68"/>
        <end position="180"/>
    </location>
</feature>
<keyword evidence="2" id="KW-0012">Acyltransferase</keyword>
<dbReference type="InterPro" id="IPR002123">
    <property type="entry name" value="Plipid/glycerol_acylTrfase"/>
</dbReference>
<evidence type="ECO:0000259" key="1">
    <source>
        <dbReference type="SMART" id="SM00563"/>
    </source>
</evidence>
<dbReference type="Proteomes" id="UP000823960">
    <property type="component" value="Unassembled WGS sequence"/>
</dbReference>
<dbReference type="AlphaFoldDB" id="A0A9D1NPK2"/>
<organism evidence="2 3">
    <name type="scientific">Candidatus Faeciplasma avium</name>
    <dbReference type="NCBI Taxonomy" id="2840798"/>
    <lineage>
        <taxon>Bacteria</taxon>
        <taxon>Bacillati</taxon>
        <taxon>Bacillota</taxon>
        <taxon>Clostridia</taxon>
        <taxon>Eubacteriales</taxon>
        <taxon>Oscillospiraceae</taxon>
        <taxon>Oscillospiraceae incertae sedis</taxon>
        <taxon>Candidatus Faeciplasma</taxon>
    </lineage>
</organism>
<keyword evidence="2" id="KW-0808">Transferase</keyword>
<gene>
    <name evidence="2" type="ORF">IAD28_00725</name>
</gene>
<evidence type="ECO:0000313" key="2">
    <source>
        <dbReference type="EMBL" id="HIV10208.1"/>
    </source>
</evidence>
<reference evidence="2" key="1">
    <citation type="submission" date="2020-10" db="EMBL/GenBank/DDBJ databases">
        <authorList>
            <person name="Gilroy R."/>
        </authorList>
    </citation>
    <scope>NUCLEOTIDE SEQUENCE</scope>
    <source>
        <strain evidence="2">1370</strain>
    </source>
</reference>
<dbReference type="SMART" id="SM00563">
    <property type="entry name" value="PlsC"/>
    <property type="match status" value="1"/>
</dbReference>
<dbReference type="EMBL" id="DVOL01000009">
    <property type="protein sequence ID" value="HIV10208.1"/>
    <property type="molecule type" value="Genomic_DNA"/>
</dbReference>
<dbReference type="GO" id="GO:0016746">
    <property type="term" value="F:acyltransferase activity"/>
    <property type="evidence" value="ECO:0007669"/>
    <property type="project" value="UniProtKB-KW"/>
</dbReference>
<proteinExistence type="predicted"/>